<feature type="domain" description="EGF-like" evidence="4">
    <location>
        <begin position="391"/>
        <end position="435"/>
    </location>
</feature>
<evidence type="ECO:0000256" key="3">
    <source>
        <dbReference type="SAM" id="Phobius"/>
    </source>
</evidence>
<evidence type="ECO:0000313" key="6">
    <source>
        <dbReference type="Proteomes" id="UP000735302"/>
    </source>
</evidence>
<reference evidence="5 6" key="1">
    <citation type="journal article" date="2021" name="Elife">
        <title>Chloroplast acquisition without the gene transfer in kleptoplastic sea slugs, Plakobranchus ocellatus.</title>
        <authorList>
            <person name="Maeda T."/>
            <person name="Takahashi S."/>
            <person name="Yoshida T."/>
            <person name="Shimamura S."/>
            <person name="Takaki Y."/>
            <person name="Nagai Y."/>
            <person name="Toyoda A."/>
            <person name="Suzuki Y."/>
            <person name="Arimoto A."/>
            <person name="Ishii H."/>
            <person name="Satoh N."/>
            <person name="Nishiyama T."/>
            <person name="Hasebe M."/>
            <person name="Maruyama T."/>
            <person name="Minagawa J."/>
            <person name="Obokata J."/>
            <person name="Shigenobu S."/>
        </authorList>
    </citation>
    <scope>NUCLEOTIDE SEQUENCE [LARGE SCALE GENOMIC DNA]</scope>
</reference>
<sequence length="783" mass="84134">MGTAVSAFTISSSETPQSDLSWLSDSADTTCNTNDTVQNITVALTTPHPLTWLRVMVNESAYLDQYVLSYQIKGSNATTPCDDPRSARVNDKTLDISCPTSVVVSHVTISGVSVTRLCSLYISGGRNVALKQTADQLETLEDWFARNAVDGDPGIPDNEASLRSTCSHTKPGIGDPAYWRVIFSMDVDINRFIIYNRREPGRGDCCESRLVNFTLEAFPSPAENRQYTYTDPGGPAQQVYTVVPSPHIGFPVNTIYILVRKNRQNDIITLCEFYAFGEVICALGKYGRQCERDCNCFNQTEACFVSTGGCPSGCAAGYTGEDCYTTCPDGTYGSGCNKICSANCAQSTNVCNRVDGVCNGGCTPGFQRPLCTKMCSPGTFGLGCLQNCSVTCAGPDNACHPVNGACELGCDAGYKNRTAQCSETCDPGTYGRNCNETCSDYCAGELNSCDSKNGVCDQGCDIGYLLPLCRNECPSTTFGRDCTETCNTTCANRECHRVTGECLACPDGYTGDTCEQECPSSKFGRDCANGCDTRCLNGECHHVTGECEGCADGYTGFSCEQALPQQEDSSGSGDFVIGLIIGLCSAVGAVVVVVVVILVIFYWRRRTPRHKPGDQEVQGDGYELPLTGGSHDTARPNEGRTSEKQPAKGEQQTPAKILTKMERKDDSTDNNSENTAVKTAVNQYDTAVDQNAAAVNPYETAVDQNAAAVNQYETSINPYATAGDHYESAASLSAKFETPSPITRRRRSYASADETDEQTSEAAAGDDKARVHAYQNEGFTGAM</sequence>
<feature type="region of interest" description="Disordered" evidence="2">
    <location>
        <begin position="737"/>
        <end position="783"/>
    </location>
</feature>
<evidence type="ECO:0000256" key="1">
    <source>
        <dbReference type="ARBA" id="ARBA00022536"/>
    </source>
</evidence>
<dbReference type="Proteomes" id="UP000735302">
    <property type="component" value="Unassembled WGS sequence"/>
</dbReference>
<feature type="compositionally biased region" description="Basic and acidic residues" evidence="2">
    <location>
        <begin position="632"/>
        <end position="647"/>
    </location>
</feature>
<feature type="region of interest" description="Disordered" evidence="2">
    <location>
        <begin position="609"/>
        <end position="674"/>
    </location>
</feature>
<keyword evidence="1" id="KW-0245">EGF-like domain</keyword>
<evidence type="ECO:0000313" key="5">
    <source>
        <dbReference type="EMBL" id="GFN96674.1"/>
    </source>
</evidence>
<dbReference type="InterPro" id="IPR042635">
    <property type="entry name" value="MEGF10/SREC1/2-like"/>
</dbReference>
<gene>
    <name evidence="5" type="ORF">PoB_002318000</name>
</gene>
<dbReference type="Pfam" id="PF22633">
    <property type="entry name" value="F5_F8_type_C_2"/>
    <property type="match status" value="1"/>
</dbReference>
<dbReference type="SUPFAM" id="SSF49785">
    <property type="entry name" value="Galactose-binding domain-like"/>
    <property type="match status" value="1"/>
</dbReference>
<dbReference type="EMBL" id="BLXT01002699">
    <property type="protein sequence ID" value="GFN96674.1"/>
    <property type="molecule type" value="Genomic_DNA"/>
</dbReference>
<feature type="transmembrane region" description="Helical" evidence="3">
    <location>
        <begin position="575"/>
        <end position="603"/>
    </location>
</feature>
<dbReference type="SMART" id="SM00181">
    <property type="entry name" value="EGF"/>
    <property type="match status" value="4"/>
</dbReference>
<proteinExistence type="predicted"/>
<dbReference type="InterPro" id="IPR000742">
    <property type="entry name" value="EGF"/>
</dbReference>
<evidence type="ECO:0000259" key="4">
    <source>
        <dbReference type="SMART" id="SM00181"/>
    </source>
</evidence>
<keyword evidence="3" id="KW-0472">Membrane</keyword>
<dbReference type="GO" id="GO:0005044">
    <property type="term" value="F:scavenger receptor activity"/>
    <property type="evidence" value="ECO:0007669"/>
    <property type="project" value="InterPro"/>
</dbReference>
<dbReference type="PANTHER" id="PTHR24043">
    <property type="entry name" value="SCAVENGER RECEPTOR CLASS F"/>
    <property type="match status" value="1"/>
</dbReference>
<organism evidence="5 6">
    <name type="scientific">Plakobranchus ocellatus</name>
    <dbReference type="NCBI Taxonomy" id="259542"/>
    <lineage>
        <taxon>Eukaryota</taxon>
        <taxon>Metazoa</taxon>
        <taxon>Spiralia</taxon>
        <taxon>Lophotrochozoa</taxon>
        <taxon>Mollusca</taxon>
        <taxon>Gastropoda</taxon>
        <taxon>Heterobranchia</taxon>
        <taxon>Euthyneura</taxon>
        <taxon>Panpulmonata</taxon>
        <taxon>Sacoglossa</taxon>
        <taxon>Placobranchoidea</taxon>
        <taxon>Plakobranchidae</taxon>
        <taxon>Plakobranchus</taxon>
    </lineage>
</organism>
<keyword evidence="6" id="KW-1185">Reference proteome</keyword>
<dbReference type="AlphaFoldDB" id="A0AAV3ZNF9"/>
<feature type="domain" description="EGF-like" evidence="4">
    <location>
        <begin position="526"/>
        <end position="560"/>
    </location>
</feature>
<name>A0AAV3ZNF9_9GAST</name>
<keyword evidence="3" id="KW-1133">Transmembrane helix</keyword>
<evidence type="ECO:0000256" key="2">
    <source>
        <dbReference type="SAM" id="MobiDB-lite"/>
    </source>
</evidence>
<dbReference type="PANTHER" id="PTHR24043:SF8">
    <property type="entry name" value="EGF-LIKE DOMAIN-CONTAINING PROTEIN"/>
    <property type="match status" value="1"/>
</dbReference>
<feature type="domain" description="EGF-like" evidence="4">
    <location>
        <begin position="481"/>
        <end position="515"/>
    </location>
</feature>
<dbReference type="Gene3D" id="2.60.120.260">
    <property type="entry name" value="Galactose-binding domain-like"/>
    <property type="match status" value="1"/>
</dbReference>
<protein>
    <submittedName>
        <fullName evidence="5">Multiple epidermal growth factor-like domains 10</fullName>
    </submittedName>
</protein>
<dbReference type="Gene3D" id="2.170.300.10">
    <property type="entry name" value="Tie2 ligand-binding domain superfamily"/>
    <property type="match status" value="2"/>
</dbReference>
<accession>A0AAV3ZNF9</accession>
<comment type="caution">
    <text evidence="5">The sequence shown here is derived from an EMBL/GenBank/DDBJ whole genome shotgun (WGS) entry which is preliminary data.</text>
</comment>
<feature type="domain" description="EGF-like" evidence="4">
    <location>
        <begin position="335"/>
        <end position="372"/>
    </location>
</feature>
<keyword evidence="3" id="KW-0812">Transmembrane</keyword>
<dbReference type="InterPro" id="IPR008979">
    <property type="entry name" value="Galactose-bd-like_sf"/>
</dbReference>